<dbReference type="NCBIfam" id="TIGR01563">
    <property type="entry name" value="gp16_SPP1"/>
    <property type="match status" value="1"/>
</dbReference>
<proteinExistence type="predicted"/>
<dbReference type="Pfam" id="PF05521">
    <property type="entry name" value="Phage_HCP"/>
    <property type="match status" value="1"/>
</dbReference>
<evidence type="ECO:0008006" key="2">
    <source>
        <dbReference type="Google" id="ProtNLM"/>
    </source>
</evidence>
<dbReference type="AlphaFoldDB" id="X1DKS4"/>
<dbReference type="InterPro" id="IPR008767">
    <property type="entry name" value="Phage_SPP1_head-tail_adaptor"/>
</dbReference>
<dbReference type="InterPro" id="IPR038666">
    <property type="entry name" value="SSP1_head-tail_sf"/>
</dbReference>
<name>X1DKS4_9ZZZZ</name>
<protein>
    <recommendedName>
        <fullName evidence="2">Phage head-tail adaptor</fullName>
    </recommendedName>
</protein>
<sequence length="107" mass="11874">MLIGDLKHRLEFQAPTKTSDGMGGFETAFKTMFTAWGSLWPLSGAEALAAMQMGGVMTGKVRIRYRSTVIRVSYRIKHGNKYYNIAAPPINLGGNNEYLEMKIKEAA</sequence>
<comment type="caution">
    <text evidence="1">The sequence shown here is derived from an EMBL/GenBank/DDBJ whole genome shotgun (WGS) entry which is preliminary data.</text>
</comment>
<accession>X1DKS4</accession>
<organism evidence="1">
    <name type="scientific">marine sediment metagenome</name>
    <dbReference type="NCBI Taxonomy" id="412755"/>
    <lineage>
        <taxon>unclassified sequences</taxon>
        <taxon>metagenomes</taxon>
        <taxon>ecological metagenomes</taxon>
    </lineage>
</organism>
<dbReference type="EMBL" id="BART01029092">
    <property type="protein sequence ID" value="GAG97006.1"/>
    <property type="molecule type" value="Genomic_DNA"/>
</dbReference>
<reference evidence="1" key="1">
    <citation type="journal article" date="2014" name="Front. Microbiol.">
        <title>High frequency of phylogenetically diverse reductive dehalogenase-homologous genes in deep subseafloor sedimentary metagenomes.</title>
        <authorList>
            <person name="Kawai M."/>
            <person name="Futagami T."/>
            <person name="Toyoda A."/>
            <person name="Takaki Y."/>
            <person name="Nishi S."/>
            <person name="Hori S."/>
            <person name="Arai W."/>
            <person name="Tsubouchi T."/>
            <person name="Morono Y."/>
            <person name="Uchiyama I."/>
            <person name="Ito T."/>
            <person name="Fujiyama A."/>
            <person name="Inagaki F."/>
            <person name="Takami H."/>
        </authorList>
    </citation>
    <scope>NUCLEOTIDE SEQUENCE</scope>
    <source>
        <strain evidence="1">Expedition CK06-06</strain>
    </source>
</reference>
<evidence type="ECO:0000313" key="1">
    <source>
        <dbReference type="EMBL" id="GAG97006.1"/>
    </source>
</evidence>
<gene>
    <name evidence="1" type="ORF">S01H4_51132</name>
</gene>
<dbReference type="Gene3D" id="2.40.10.270">
    <property type="entry name" value="Bacteriophage SPP1 head-tail adaptor protein"/>
    <property type="match status" value="1"/>
</dbReference>